<dbReference type="SUPFAM" id="SSF50978">
    <property type="entry name" value="WD40 repeat-like"/>
    <property type="match status" value="1"/>
</dbReference>
<comment type="subcellular location">
    <subcellularLocation>
        <location evidence="1">Nucleus</location>
    </subcellularLocation>
</comment>
<dbReference type="PROSITE" id="PS00678">
    <property type="entry name" value="WD_REPEATS_1"/>
    <property type="match status" value="1"/>
</dbReference>
<evidence type="ECO:0000256" key="1">
    <source>
        <dbReference type="ARBA" id="ARBA00004123"/>
    </source>
</evidence>
<evidence type="ECO:0000256" key="5">
    <source>
        <dbReference type="ARBA" id="ARBA00023242"/>
    </source>
</evidence>
<dbReference type="PANTHER" id="PTHR19861:SF0">
    <property type="entry name" value="WD REPEAT-CONTAINING PROTEIN 82"/>
    <property type="match status" value="1"/>
</dbReference>
<keyword evidence="5" id="KW-0539">Nucleus</keyword>
<keyword evidence="3 6" id="KW-0853">WD repeat</keyword>
<keyword evidence="4" id="KW-0677">Repeat</keyword>
<evidence type="ECO:0000256" key="6">
    <source>
        <dbReference type="PROSITE-ProRule" id="PRU00221"/>
    </source>
</evidence>
<reference evidence="7 8" key="1">
    <citation type="journal article" date="2024" name="Nat. Commun.">
        <title>Phylogenomics reveals the evolutionary origins of lichenization in chlorophyte algae.</title>
        <authorList>
            <person name="Puginier C."/>
            <person name="Libourel C."/>
            <person name="Otte J."/>
            <person name="Skaloud P."/>
            <person name="Haon M."/>
            <person name="Grisel S."/>
            <person name="Petersen M."/>
            <person name="Berrin J.G."/>
            <person name="Delaux P.M."/>
            <person name="Dal Grande F."/>
            <person name="Keller J."/>
        </authorList>
    </citation>
    <scope>NUCLEOTIDE SEQUENCE [LARGE SCALE GENOMIC DNA]</scope>
    <source>
        <strain evidence="7 8">SAG 216-7</strain>
    </source>
</reference>
<name>A0ABR2YWY4_9CHLO</name>
<feature type="repeat" description="WD" evidence="6">
    <location>
        <begin position="249"/>
        <end position="278"/>
    </location>
</feature>
<dbReference type="InterPro" id="IPR015943">
    <property type="entry name" value="WD40/YVTN_repeat-like_dom_sf"/>
</dbReference>
<evidence type="ECO:0000256" key="4">
    <source>
        <dbReference type="ARBA" id="ARBA00022737"/>
    </source>
</evidence>
<feature type="repeat" description="WD" evidence="6">
    <location>
        <begin position="17"/>
        <end position="58"/>
    </location>
</feature>
<gene>
    <name evidence="7" type="ORF">WJX75_010004</name>
</gene>
<evidence type="ECO:0000256" key="2">
    <source>
        <dbReference type="ARBA" id="ARBA00005616"/>
    </source>
</evidence>
<dbReference type="InterPro" id="IPR019775">
    <property type="entry name" value="WD40_repeat_CS"/>
</dbReference>
<evidence type="ECO:0000256" key="3">
    <source>
        <dbReference type="ARBA" id="ARBA00022574"/>
    </source>
</evidence>
<dbReference type="InterPro" id="IPR001680">
    <property type="entry name" value="WD40_rpt"/>
</dbReference>
<evidence type="ECO:0000313" key="7">
    <source>
        <dbReference type="EMBL" id="KAK9916201.1"/>
    </source>
</evidence>
<protein>
    <recommendedName>
        <fullName evidence="9">WD40 repeat-like protein</fullName>
    </recommendedName>
</protein>
<dbReference type="PANTHER" id="PTHR19861">
    <property type="entry name" value="WD40 REPEAT PROTEIN SWD2"/>
    <property type="match status" value="1"/>
</dbReference>
<accession>A0ABR2YWY4</accession>
<dbReference type="Pfam" id="PF00400">
    <property type="entry name" value="WD40"/>
    <property type="match status" value="3"/>
</dbReference>
<dbReference type="EMBL" id="JALJOT010000004">
    <property type="protein sequence ID" value="KAK9916201.1"/>
    <property type="molecule type" value="Genomic_DNA"/>
</dbReference>
<comment type="similarity">
    <text evidence="2">Belongs to the WD repeat SWD2 family.</text>
</comment>
<dbReference type="Proteomes" id="UP001491310">
    <property type="component" value="Unassembled WGS sequence"/>
</dbReference>
<dbReference type="PROSITE" id="PS50082">
    <property type="entry name" value="WD_REPEATS_2"/>
    <property type="match status" value="3"/>
</dbReference>
<dbReference type="InterPro" id="IPR036322">
    <property type="entry name" value="WD40_repeat_dom_sf"/>
</dbReference>
<evidence type="ECO:0000313" key="8">
    <source>
        <dbReference type="Proteomes" id="UP001491310"/>
    </source>
</evidence>
<keyword evidence="8" id="KW-1185">Reference proteome</keyword>
<dbReference type="SMART" id="SM00320">
    <property type="entry name" value="WD40"/>
    <property type="match status" value="6"/>
</dbReference>
<dbReference type="InterPro" id="IPR037867">
    <property type="entry name" value="Swd2/WDR82"/>
</dbReference>
<organism evidence="7 8">
    <name type="scientific">Coccomyxa subellipsoidea</name>
    <dbReference type="NCBI Taxonomy" id="248742"/>
    <lineage>
        <taxon>Eukaryota</taxon>
        <taxon>Viridiplantae</taxon>
        <taxon>Chlorophyta</taxon>
        <taxon>core chlorophytes</taxon>
        <taxon>Trebouxiophyceae</taxon>
        <taxon>Trebouxiophyceae incertae sedis</taxon>
        <taxon>Coccomyxaceae</taxon>
        <taxon>Coccomyxa</taxon>
    </lineage>
</organism>
<proteinExistence type="inferred from homology"/>
<sequence length="324" mass="36127">MQINDDVVKFFGVGRVFKDNAARINSLDFHRSEDLLVTAGEDDSIRTYNTQSGTSSKVLFSKKYGVAHICFTHDPQSVIYASTKGSDHKIRYQTMHDNKYIRYFSGHTEKVTGLCLSPKNDMFLSAALDRQVRIWDLRVNRSEGVMDAPSQSCVAFDQQGLVMCVGSDRGVMRLYDPRQYEHGPFITFTIPSESQSLEPISSMKFSADGKFMVAVLAGRVHLLDAFNGNMQHTFFTGSAKGGPALEATFSPDGCYLLSGCEDRSIVVWNLASKQEAARWAGHTGLPTALKWAPRRMLVASADTSLAMWIPNIQEMEARGIKWLQ</sequence>
<evidence type="ECO:0008006" key="9">
    <source>
        <dbReference type="Google" id="ProtNLM"/>
    </source>
</evidence>
<comment type="caution">
    <text evidence="7">The sequence shown here is derived from an EMBL/GenBank/DDBJ whole genome shotgun (WGS) entry which is preliminary data.</text>
</comment>
<dbReference type="PROSITE" id="PS50294">
    <property type="entry name" value="WD_REPEATS_REGION"/>
    <property type="match status" value="1"/>
</dbReference>
<feature type="repeat" description="WD" evidence="6">
    <location>
        <begin position="104"/>
        <end position="145"/>
    </location>
</feature>
<dbReference type="Gene3D" id="2.130.10.10">
    <property type="entry name" value="YVTN repeat-like/Quinoprotein amine dehydrogenase"/>
    <property type="match status" value="2"/>
</dbReference>